<reference evidence="2" key="1">
    <citation type="submission" date="2023-06" db="EMBL/GenBank/DDBJ databases">
        <title>Genome-scale phylogeny and comparative genomics of the fungal order Sordariales.</title>
        <authorList>
            <consortium name="Lawrence Berkeley National Laboratory"/>
            <person name="Hensen N."/>
            <person name="Bonometti L."/>
            <person name="Westerberg I."/>
            <person name="Brannstrom I.O."/>
            <person name="Guillou S."/>
            <person name="Cros-Aarteil S."/>
            <person name="Calhoun S."/>
            <person name="Haridas S."/>
            <person name="Kuo A."/>
            <person name="Mondo S."/>
            <person name="Pangilinan J."/>
            <person name="Riley R."/>
            <person name="Labutti K."/>
            <person name="Andreopoulos B."/>
            <person name="Lipzen A."/>
            <person name="Chen C."/>
            <person name="Yanf M."/>
            <person name="Daum C."/>
            <person name="Ng V."/>
            <person name="Clum A."/>
            <person name="Steindorff A."/>
            <person name="Ohm R."/>
            <person name="Martin F."/>
            <person name="Silar P."/>
            <person name="Natvig D."/>
            <person name="Lalanne C."/>
            <person name="Gautier V."/>
            <person name="Ament-Velasquez S.L."/>
            <person name="Kruys A."/>
            <person name="Hutchinson M.I."/>
            <person name="Powell A.J."/>
            <person name="Barry K."/>
            <person name="Miller A.N."/>
            <person name="Grigoriev I.V."/>
            <person name="Debuchy R."/>
            <person name="Gladieux P."/>
            <person name="Thoren M.H."/>
            <person name="Johannesson H."/>
        </authorList>
    </citation>
    <scope>NUCLEOTIDE SEQUENCE</scope>
    <source>
        <strain evidence="2">8032-3</strain>
    </source>
</reference>
<protein>
    <submittedName>
        <fullName evidence="2">Heterokaryon incompatibility protein-domain-containing protein</fullName>
    </submittedName>
</protein>
<dbReference type="InterPro" id="IPR010730">
    <property type="entry name" value="HET"/>
</dbReference>
<dbReference type="GeneID" id="85315421"/>
<dbReference type="PANTHER" id="PTHR33112">
    <property type="entry name" value="DOMAIN PROTEIN, PUTATIVE-RELATED"/>
    <property type="match status" value="1"/>
</dbReference>
<keyword evidence="3" id="KW-1185">Reference proteome</keyword>
<dbReference type="AlphaFoldDB" id="A0AAJ0BQU4"/>
<accession>A0AAJ0BQU4</accession>
<dbReference type="EMBL" id="MU839054">
    <property type="protein sequence ID" value="KAK1761718.1"/>
    <property type="molecule type" value="Genomic_DNA"/>
</dbReference>
<feature type="domain" description="Heterokaryon incompatibility" evidence="1">
    <location>
        <begin position="339"/>
        <end position="487"/>
    </location>
</feature>
<sequence length="735" mass="82861">MPRASQTRRGQHYDQVLRAVRAPETWTAAPHAGVIIDRNLQGHPGHAEWVRLAIYAGLRQQASTEAVRVIPAAAVVVILIQPSSGRMGRLGQGLVHTESSFAMGPGSGHPSQDPQTYWLPSSPMKDLFRSRQPSMVIVISFVFQQQFQASEALEGTIEKGKDPVIGTRRIWRTVPPKGLCQICKQIFDSPPFTTRKERKHHQTLAELQRSVGSQCFICSALWDNILSCRPPGEAENRASSNDEDQTQYPVLEYTMEKVRQSPELLQLNGHTTSVHSPFSMSVAQGWLKNCLDRHERCRAVLSGSTRRQTPTRLLEVDQPSFAETRLVETTAALGTDVKYVTLSHCWGQSRGLGLISGSKQRLQTGVPISDPGPTFRHAVEVARSVGVLYIWIDALCVIQDSKEDWLREAPRMMEVYGAALFNIAATSAADTDAGCYPRNDPRSVKPFVVTLQGTDFPDARYILYDRQYRRAAFKNMPLLRRGWVVQELLLGPRVLHFCATEMFWECSELIASETYQSGLPLSMDDPWIPREFAWKAFRSLPGRSDDASHQAFEVNYCAGLWNQDLEDQLIWTGRTSERRYPPPTYRAPTWSWASVDGGIGLSEFRKEGSRWKRVVVIRDCHIETQTEDNTVDILNGFLRLSGWLITMRMRKEPGREDHWEVFVNGAWQKNRPPWVILDGEIPTDQVHALPVVVDTQDNQPATIVFLLLHTTGNAEGRFYRIGVMYGSLENLGITG</sequence>
<name>A0AAJ0BQU4_9PEZI</name>
<dbReference type="PANTHER" id="PTHR33112:SF16">
    <property type="entry name" value="HETEROKARYON INCOMPATIBILITY DOMAIN-CONTAINING PROTEIN"/>
    <property type="match status" value="1"/>
</dbReference>
<evidence type="ECO:0000313" key="2">
    <source>
        <dbReference type="EMBL" id="KAK1761718.1"/>
    </source>
</evidence>
<organism evidence="2 3">
    <name type="scientific">Phialemonium atrogriseum</name>
    <dbReference type="NCBI Taxonomy" id="1093897"/>
    <lineage>
        <taxon>Eukaryota</taxon>
        <taxon>Fungi</taxon>
        <taxon>Dikarya</taxon>
        <taxon>Ascomycota</taxon>
        <taxon>Pezizomycotina</taxon>
        <taxon>Sordariomycetes</taxon>
        <taxon>Sordariomycetidae</taxon>
        <taxon>Cephalothecales</taxon>
        <taxon>Cephalothecaceae</taxon>
        <taxon>Phialemonium</taxon>
    </lineage>
</organism>
<proteinExistence type="predicted"/>
<gene>
    <name evidence="2" type="ORF">QBC33DRAFT_604029</name>
</gene>
<comment type="caution">
    <text evidence="2">The sequence shown here is derived from an EMBL/GenBank/DDBJ whole genome shotgun (WGS) entry which is preliminary data.</text>
</comment>
<dbReference type="RefSeq" id="XP_060277931.1">
    <property type="nucleotide sequence ID" value="XM_060432234.1"/>
</dbReference>
<dbReference type="Pfam" id="PF06985">
    <property type="entry name" value="HET"/>
    <property type="match status" value="1"/>
</dbReference>
<evidence type="ECO:0000313" key="3">
    <source>
        <dbReference type="Proteomes" id="UP001244011"/>
    </source>
</evidence>
<dbReference type="Proteomes" id="UP001244011">
    <property type="component" value="Unassembled WGS sequence"/>
</dbReference>
<evidence type="ECO:0000259" key="1">
    <source>
        <dbReference type="Pfam" id="PF06985"/>
    </source>
</evidence>